<accession>A0A1J7JTA2</accession>
<organism evidence="2 3">
    <name type="scientific">Coniochaeta ligniaria NRRL 30616</name>
    <dbReference type="NCBI Taxonomy" id="1408157"/>
    <lineage>
        <taxon>Eukaryota</taxon>
        <taxon>Fungi</taxon>
        <taxon>Dikarya</taxon>
        <taxon>Ascomycota</taxon>
        <taxon>Pezizomycotina</taxon>
        <taxon>Sordariomycetes</taxon>
        <taxon>Sordariomycetidae</taxon>
        <taxon>Coniochaetales</taxon>
        <taxon>Coniochaetaceae</taxon>
        <taxon>Coniochaeta</taxon>
    </lineage>
</organism>
<dbReference type="EMBL" id="KV875094">
    <property type="protein sequence ID" value="OIW33232.1"/>
    <property type="molecule type" value="Genomic_DNA"/>
</dbReference>
<keyword evidence="3" id="KW-1185">Reference proteome</keyword>
<evidence type="ECO:0000313" key="3">
    <source>
        <dbReference type="Proteomes" id="UP000182658"/>
    </source>
</evidence>
<evidence type="ECO:0000313" key="2">
    <source>
        <dbReference type="EMBL" id="OIW33232.1"/>
    </source>
</evidence>
<feature type="non-terminal residue" evidence="2">
    <location>
        <position position="1"/>
    </location>
</feature>
<keyword evidence="1" id="KW-1133">Transmembrane helix</keyword>
<dbReference type="InParanoid" id="A0A1J7JTA2"/>
<feature type="transmembrane region" description="Helical" evidence="1">
    <location>
        <begin position="50"/>
        <end position="68"/>
    </location>
</feature>
<sequence length="78" mass="9014">RTRTIQEVIHRFFPLLYQSTPRLSAPSLSERFFTNHICVRRSANPSRSAIALRTCFVVGLLAAPLLHFEFSRLLERLS</sequence>
<dbReference type="Proteomes" id="UP000182658">
    <property type="component" value="Unassembled WGS sequence"/>
</dbReference>
<keyword evidence="1" id="KW-0472">Membrane</keyword>
<reference evidence="2 3" key="1">
    <citation type="submission" date="2016-10" db="EMBL/GenBank/DDBJ databases">
        <title>Draft genome sequence of Coniochaeta ligniaria NRRL30616, a lignocellulolytic fungus for bioabatement of inhibitors in plant biomass hydrolysates.</title>
        <authorList>
            <consortium name="DOE Joint Genome Institute"/>
            <person name="Jimenez D.J."/>
            <person name="Hector R.E."/>
            <person name="Riley R."/>
            <person name="Sun H."/>
            <person name="Grigoriev I.V."/>
            <person name="Van Elsas J.D."/>
            <person name="Nichols N.N."/>
        </authorList>
    </citation>
    <scope>NUCLEOTIDE SEQUENCE [LARGE SCALE GENOMIC DNA]</scope>
    <source>
        <strain evidence="2 3">NRRL 30616</strain>
    </source>
</reference>
<name>A0A1J7JTA2_9PEZI</name>
<proteinExistence type="predicted"/>
<protein>
    <submittedName>
        <fullName evidence="2">Uncharacterized protein</fullName>
    </submittedName>
</protein>
<keyword evidence="1" id="KW-0812">Transmembrane</keyword>
<gene>
    <name evidence="2" type="ORF">CONLIGDRAFT_666558</name>
</gene>
<evidence type="ECO:0000256" key="1">
    <source>
        <dbReference type="SAM" id="Phobius"/>
    </source>
</evidence>
<dbReference type="AlphaFoldDB" id="A0A1J7JTA2"/>